<keyword evidence="2" id="KW-1185">Reference proteome</keyword>
<accession>A0A2R6NKA7</accession>
<reference evidence="1 2" key="1">
    <citation type="submission" date="2018-02" db="EMBL/GenBank/DDBJ databases">
        <title>Genome sequence of the basidiomycete white-rot fungus Phlebia centrifuga.</title>
        <authorList>
            <person name="Granchi Z."/>
            <person name="Peng M."/>
            <person name="de Vries R.P."/>
            <person name="Hilden K."/>
            <person name="Makela M.R."/>
            <person name="Grigoriev I."/>
            <person name="Riley R."/>
        </authorList>
    </citation>
    <scope>NUCLEOTIDE SEQUENCE [LARGE SCALE GENOMIC DNA]</scope>
    <source>
        <strain evidence="1 2">FBCC195</strain>
    </source>
</reference>
<dbReference type="OrthoDB" id="2804369at2759"/>
<dbReference type="Proteomes" id="UP000186601">
    <property type="component" value="Unassembled WGS sequence"/>
</dbReference>
<evidence type="ECO:0000313" key="2">
    <source>
        <dbReference type="Proteomes" id="UP000186601"/>
    </source>
</evidence>
<dbReference type="AlphaFoldDB" id="A0A2R6NKA7"/>
<sequence>MSRRSFKKLGSVDALGVVQDLDPLFKPRSIPYSNEDIDHVSNLPGFTALPRQLIPNERPVMQPPLYYYGWKIDWDKLLKYAEDNDLCAYALQEVDDDFEDEENEPEAEVLVYDECSTVLKVLRNLANDVGIRLPTDCELRSVLADGTIVPFFALYSNYELAEAPRKARLSSLQDHLRLRIGETAPPKWFPDYDFRWRQRYWQ</sequence>
<organism evidence="1 2">
    <name type="scientific">Hermanssonia centrifuga</name>
    <dbReference type="NCBI Taxonomy" id="98765"/>
    <lineage>
        <taxon>Eukaryota</taxon>
        <taxon>Fungi</taxon>
        <taxon>Dikarya</taxon>
        <taxon>Basidiomycota</taxon>
        <taxon>Agaricomycotina</taxon>
        <taxon>Agaricomycetes</taxon>
        <taxon>Polyporales</taxon>
        <taxon>Meruliaceae</taxon>
        <taxon>Hermanssonia</taxon>
    </lineage>
</organism>
<gene>
    <name evidence="1" type="ORF">PHLCEN_2v11356</name>
</gene>
<dbReference type="EMBL" id="MLYV02001135">
    <property type="protein sequence ID" value="PSR72793.1"/>
    <property type="molecule type" value="Genomic_DNA"/>
</dbReference>
<proteinExistence type="predicted"/>
<protein>
    <submittedName>
        <fullName evidence="1">Uncharacterized protein</fullName>
    </submittedName>
</protein>
<comment type="caution">
    <text evidence="1">The sequence shown here is derived from an EMBL/GenBank/DDBJ whole genome shotgun (WGS) entry which is preliminary data.</text>
</comment>
<evidence type="ECO:0000313" key="1">
    <source>
        <dbReference type="EMBL" id="PSR72793.1"/>
    </source>
</evidence>
<name>A0A2R6NKA7_9APHY</name>